<evidence type="ECO:0000256" key="5">
    <source>
        <dbReference type="ARBA" id="ARBA00022692"/>
    </source>
</evidence>
<evidence type="ECO:0000256" key="7">
    <source>
        <dbReference type="ARBA" id="ARBA00022801"/>
    </source>
</evidence>
<dbReference type="GO" id="GO:0008237">
    <property type="term" value="F:metallopeptidase activity"/>
    <property type="evidence" value="ECO:0007669"/>
    <property type="project" value="UniProtKB-KW"/>
</dbReference>
<keyword evidence="15" id="KW-1185">Reference proteome</keyword>
<accession>A0A540WJU6</accession>
<feature type="transmembrane region" description="Helical" evidence="12">
    <location>
        <begin position="167"/>
        <end position="183"/>
    </location>
</feature>
<evidence type="ECO:0000256" key="9">
    <source>
        <dbReference type="ARBA" id="ARBA00022989"/>
    </source>
</evidence>
<name>A0A540WJU6_9BACT</name>
<evidence type="ECO:0000256" key="2">
    <source>
        <dbReference type="ARBA" id="ARBA00004141"/>
    </source>
</evidence>
<evidence type="ECO:0000256" key="3">
    <source>
        <dbReference type="ARBA" id="ARBA00007931"/>
    </source>
</evidence>
<evidence type="ECO:0000256" key="11">
    <source>
        <dbReference type="ARBA" id="ARBA00023136"/>
    </source>
</evidence>
<dbReference type="PANTHER" id="PTHR39188">
    <property type="entry name" value="MEMBRANE-ASSOCIATED ZINC METALLOPROTEASE M50B"/>
    <property type="match status" value="1"/>
</dbReference>
<comment type="subcellular location">
    <subcellularLocation>
        <location evidence="2">Membrane</location>
        <topology evidence="2">Multi-pass membrane protein</topology>
    </subcellularLocation>
</comment>
<sequence length="245" mass="26506">MKPHFHVSGFPVRVHPLFFLTTVATGWSFASGLAHLALWVAVVFASVLLHELGHAWAFRHFGSTASISLHGMGGTAQGTDQLTHRQFAWVSFAGPGAGFLLGGLVWAASVVTPLGEQGGLVGMAVRQLLWVNLGWGLFNLLPVQPLDGGHLLASLVRARKGYRHERALHLVGIVTAVVMVGLAVWQRTVWVGVMALMFGVMNLEQLRQLPREVRFQPASPPRRVAPRRASTVGAVTLDQLLGRSP</sequence>
<evidence type="ECO:0000259" key="13">
    <source>
        <dbReference type="Pfam" id="PF02163"/>
    </source>
</evidence>
<organism evidence="14 15">
    <name type="scientific">Myxococcus llanfairpwllgwyngyllgogerychwyrndrobwllllantysiliogogogochensis</name>
    <dbReference type="NCBI Taxonomy" id="2590453"/>
    <lineage>
        <taxon>Bacteria</taxon>
        <taxon>Pseudomonadati</taxon>
        <taxon>Myxococcota</taxon>
        <taxon>Myxococcia</taxon>
        <taxon>Myxococcales</taxon>
        <taxon>Cystobacterineae</taxon>
        <taxon>Myxococcaceae</taxon>
        <taxon>Myxococcus</taxon>
    </lineage>
</organism>
<keyword evidence="8" id="KW-0862">Zinc</keyword>
<feature type="transmembrane region" description="Helical" evidence="12">
    <location>
        <begin position="36"/>
        <end position="58"/>
    </location>
</feature>
<evidence type="ECO:0000313" key="14">
    <source>
        <dbReference type="EMBL" id="TQF09268.1"/>
    </source>
</evidence>
<feature type="transmembrane region" description="Helical" evidence="12">
    <location>
        <begin position="128"/>
        <end position="146"/>
    </location>
</feature>
<dbReference type="GO" id="GO:0016020">
    <property type="term" value="C:membrane"/>
    <property type="evidence" value="ECO:0007669"/>
    <property type="project" value="UniProtKB-SubCell"/>
</dbReference>
<feature type="transmembrane region" description="Helical" evidence="12">
    <location>
        <begin position="87"/>
        <end position="108"/>
    </location>
</feature>
<keyword evidence="11 12" id="KW-0472">Membrane</keyword>
<comment type="cofactor">
    <cofactor evidence="1">
        <name>Zn(2+)</name>
        <dbReference type="ChEBI" id="CHEBI:29105"/>
    </cofactor>
</comment>
<dbReference type="InterPro" id="IPR008915">
    <property type="entry name" value="Peptidase_M50"/>
</dbReference>
<dbReference type="Pfam" id="PF02163">
    <property type="entry name" value="Peptidase_M50"/>
    <property type="match status" value="1"/>
</dbReference>
<feature type="non-terminal residue" evidence="14">
    <location>
        <position position="245"/>
    </location>
</feature>
<dbReference type="RefSeq" id="WP_181791397.1">
    <property type="nucleotide sequence ID" value="NZ_VIFM01000368.1"/>
</dbReference>
<evidence type="ECO:0000313" key="15">
    <source>
        <dbReference type="Proteomes" id="UP000315369"/>
    </source>
</evidence>
<dbReference type="GO" id="GO:0046872">
    <property type="term" value="F:metal ion binding"/>
    <property type="evidence" value="ECO:0007669"/>
    <property type="project" value="UniProtKB-KW"/>
</dbReference>
<comment type="similarity">
    <text evidence="3">Belongs to the peptidase M50B family.</text>
</comment>
<evidence type="ECO:0000256" key="6">
    <source>
        <dbReference type="ARBA" id="ARBA00022723"/>
    </source>
</evidence>
<keyword evidence="10" id="KW-0482">Metalloprotease</keyword>
<evidence type="ECO:0000256" key="1">
    <source>
        <dbReference type="ARBA" id="ARBA00001947"/>
    </source>
</evidence>
<keyword evidence="6" id="KW-0479">Metal-binding</keyword>
<dbReference type="GO" id="GO:0006508">
    <property type="term" value="P:proteolysis"/>
    <property type="evidence" value="ECO:0007669"/>
    <property type="project" value="UniProtKB-KW"/>
</dbReference>
<keyword evidence="5 12" id="KW-0812">Transmembrane</keyword>
<dbReference type="PANTHER" id="PTHR39188:SF3">
    <property type="entry name" value="STAGE IV SPORULATION PROTEIN FB"/>
    <property type="match status" value="1"/>
</dbReference>
<evidence type="ECO:0000256" key="8">
    <source>
        <dbReference type="ARBA" id="ARBA00022833"/>
    </source>
</evidence>
<gene>
    <name evidence="14" type="ORF">FJV41_45495</name>
</gene>
<comment type="caution">
    <text evidence="14">The sequence shown here is derived from an EMBL/GenBank/DDBJ whole genome shotgun (WGS) entry which is preliminary data.</text>
</comment>
<dbReference type="AlphaFoldDB" id="A0A540WJU6"/>
<evidence type="ECO:0000256" key="10">
    <source>
        <dbReference type="ARBA" id="ARBA00023049"/>
    </source>
</evidence>
<dbReference type="Proteomes" id="UP000315369">
    <property type="component" value="Unassembled WGS sequence"/>
</dbReference>
<keyword evidence="7" id="KW-0378">Hydrolase</keyword>
<keyword evidence="9 12" id="KW-1133">Transmembrane helix</keyword>
<keyword evidence="4" id="KW-0645">Protease</keyword>
<dbReference type="EMBL" id="VIFM01000368">
    <property type="protein sequence ID" value="TQF09268.1"/>
    <property type="molecule type" value="Genomic_DNA"/>
</dbReference>
<proteinExistence type="inferred from homology"/>
<evidence type="ECO:0000256" key="4">
    <source>
        <dbReference type="ARBA" id="ARBA00022670"/>
    </source>
</evidence>
<protein>
    <recommendedName>
        <fullName evidence="13">Peptidase M50 domain-containing protein</fullName>
    </recommendedName>
</protein>
<reference evidence="14 15" key="1">
    <citation type="submission" date="2019-06" db="EMBL/GenBank/DDBJ databases">
        <authorList>
            <person name="Livingstone P."/>
            <person name="Whitworth D."/>
        </authorList>
    </citation>
    <scope>NUCLEOTIDE SEQUENCE [LARGE SCALE GENOMIC DNA]</scope>
    <source>
        <strain evidence="14 15">AM401</strain>
    </source>
</reference>
<evidence type="ECO:0000256" key="12">
    <source>
        <dbReference type="SAM" id="Phobius"/>
    </source>
</evidence>
<feature type="domain" description="Peptidase M50" evidence="13">
    <location>
        <begin position="125"/>
        <end position="178"/>
    </location>
</feature>